<dbReference type="PANTHER" id="PTHR46796">
    <property type="entry name" value="HTH-TYPE TRANSCRIPTIONAL ACTIVATOR RHAS-RELATED"/>
    <property type="match status" value="1"/>
</dbReference>
<evidence type="ECO:0000256" key="1">
    <source>
        <dbReference type="ARBA" id="ARBA00023015"/>
    </source>
</evidence>
<protein>
    <submittedName>
        <fullName evidence="5">Transcriptional regulator</fullName>
    </submittedName>
</protein>
<dbReference type="InterPro" id="IPR018060">
    <property type="entry name" value="HTH_AraC"/>
</dbReference>
<dbReference type="EMBL" id="BSNG01000001">
    <property type="protein sequence ID" value="GLQ10590.1"/>
    <property type="molecule type" value="Genomic_DNA"/>
</dbReference>
<dbReference type="Proteomes" id="UP001161406">
    <property type="component" value="Unassembled WGS sequence"/>
</dbReference>
<evidence type="ECO:0000313" key="5">
    <source>
        <dbReference type="EMBL" id="GLQ10590.1"/>
    </source>
</evidence>
<name>A0ABQ5UES6_9HYPH</name>
<evidence type="ECO:0000259" key="4">
    <source>
        <dbReference type="PROSITE" id="PS01124"/>
    </source>
</evidence>
<dbReference type="PROSITE" id="PS01124">
    <property type="entry name" value="HTH_ARAC_FAMILY_2"/>
    <property type="match status" value="1"/>
</dbReference>
<comment type="caution">
    <text evidence="5">The sequence shown here is derived from an EMBL/GenBank/DDBJ whole genome shotgun (WGS) entry which is preliminary data.</text>
</comment>
<keyword evidence="6" id="KW-1185">Reference proteome</keyword>
<evidence type="ECO:0000256" key="2">
    <source>
        <dbReference type="ARBA" id="ARBA00023125"/>
    </source>
</evidence>
<dbReference type="Pfam" id="PF12833">
    <property type="entry name" value="HTH_18"/>
    <property type="match status" value="1"/>
</dbReference>
<reference evidence="5" key="2">
    <citation type="submission" date="2023-01" db="EMBL/GenBank/DDBJ databases">
        <title>Draft genome sequence of Devosia yakushimensis strain NBRC 103855.</title>
        <authorList>
            <person name="Sun Q."/>
            <person name="Mori K."/>
        </authorList>
    </citation>
    <scope>NUCLEOTIDE SEQUENCE</scope>
    <source>
        <strain evidence="5">NBRC 103855</strain>
    </source>
</reference>
<proteinExistence type="predicted"/>
<dbReference type="PANTHER" id="PTHR46796:SF14">
    <property type="entry name" value="TRANSCRIPTIONAL REGULATORY PROTEIN"/>
    <property type="match status" value="1"/>
</dbReference>
<organism evidence="5 6">
    <name type="scientific">Devosia yakushimensis</name>
    <dbReference type="NCBI Taxonomy" id="470028"/>
    <lineage>
        <taxon>Bacteria</taxon>
        <taxon>Pseudomonadati</taxon>
        <taxon>Pseudomonadota</taxon>
        <taxon>Alphaproteobacteria</taxon>
        <taxon>Hyphomicrobiales</taxon>
        <taxon>Devosiaceae</taxon>
        <taxon>Devosia</taxon>
    </lineage>
</organism>
<dbReference type="SUPFAM" id="SSF46689">
    <property type="entry name" value="Homeodomain-like"/>
    <property type="match status" value="2"/>
</dbReference>
<gene>
    <name evidence="5" type="ORF">GCM10007913_25220</name>
</gene>
<dbReference type="InterPro" id="IPR050204">
    <property type="entry name" value="AraC_XylS_family_regulators"/>
</dbReference>
<evidence type="ECO:0000256" key="3">
    <source>
        <dbReference type="ARBA" id="ARBA00023163"/>
    </source>
</evidence>
<keyword evidence="1" id="KW-0805">Transcription regulation</keyword>
<reference evidence="5" key="1">
    <citation type="journal article" date="2014" name="Int. J. Syst. Evol. Microbiol.">
        <title>Complete genome of a new Firmicutes species belonging to the dominant human colonic microbiota ('Ruminococcus bicirculans') reveals two chromosomes and a selective capacity to utilize plant glucans.</title>
        <authorList>
            <consortium name="NISC Comparative Sequencing Program"/>
            <person name="Wegmann U."/>
            <person name="Louis P."/>
            <person name="Goesmann A."/>
            <person name="Henrissat B."/>
            <person name="Duncan S.H."/>
            <person name="Flint H.J."/>
        </authorList>
    </citation>
    <scope>NUCLEOTIDE SEQUENCE</scope>
    <source>
        <strain evidence="5">NBRC 103855</strain>
    </source>
</reference>
<dbReference type="SMART" id="SM00342">
    <property type="entry name" value="HTH_ARAC"/>
    <property type="match status" value="1"/>
</dbReference>
<evidence type="ECO:0000313" key="6">
    <source>
        <dbReference type="Proteomes" id="UP001161406"/>
    </source>
</evidence>
<dbReference type="Gene3D" id="1.10.10.60">
    <property type="entry name" value="Homeodomain-like"/>
    <property type="match status" value="2"/>
</dbReference>
<sequence>MNAITDGFSVVGDLKYRSWDGILADVWSVEARSGAAGVYVSQHPRLFVVLAETQEAAITINSRPHGSPTMAGPARLSFIPAGLRTWSHVERDISLRHLDLHFDMPALISRFAGDLDAERLVLPRLMFEDERVLTLCRLLAAECLNPSLHDLYGDSLALALFIELFQVRPGSERRHGQLAARSLRHALDYIEDNCLRVIKLQELAELAGLSQSYFSSAFKASTGVAPHQWQMKVRLERVKARLLQPDASLIHVAHATGFADQAHMTRVFKQFVGVTPAAWLRAQAL</sequence>
<keyword evidence="3" id="KW-0804">Transcription</keyword>
<dbReference type="InterPro" id="IPR009057">
    <property type="entry name" value="Homeodomain-like_sf"/>
</dbReference>
<keyword evidence="2" id="KW-0238">DNA-binding</keyword>
<feature type="domain" description="HTH araC/xylS-type" evidence="4">
    <location>
        <begin position="184"/>
        <end position="282"/>
    </location>
</feature>
<accession>A0ABQ5UES6</accession>